<evidence type="ECO:0000259" key="2">
    <source>
        <dbReference type="Pfam" id="PF10135"/>
    </source>
</evidence>
<reference evidence="3" key="1">
    <citation type="journal article" date="2022" name="Environ. Microbiol.">
        <title>Geoalkalibacter halelectricus SAP #1 sp. nov. possessing extracellular electron transfer and mineral#reducing capabilities from a haloalkaline environment.</title>
        <authorList>
            <person name="Yadav S."/>
            <person name="Singh R."/>
            <person name="Sundharam S.S."/>
            <person name="Chaudhary S."/>
            <person name="Krishnamurthi S."/>
            <person name="Patil S.A."/>
        </authorList>
    </citation>
    <scope>NUCLEOTIDE SEQUENCE</scope>
    <source>
        <strain evidence="3">SAP-1</strain>
    </source>
</reference>
<name>A0ABY5ZKS4_9BACT</name>
<organism evidence="3 4">
    <name type="scientific">Geoalkalibacter halelectricus</name>
    <dbReference type="NCBI Taxonomy" id="2847045"/>
    <lineage>
        <taxon>Bacteria</taxon>
        <taxon>Pseudomonadati</taxon>
        <taxon>Thermodesulfobacteriota</taxon>
        <taxon>Desulfuromonadia</taxon>
        <taxon>Desulfuromonadales</taxon>
        <taxon>Geoalkalibacteraceae</taxon>
        <taxon>Geoalkalibacter</taxon>
    </lineage>
</organism>
<proteinExistence type="predicted"/>
<keyword evidence="4" id="KW-1185">Reference proteome</keyword>
<gene>
    <name evidence="3" type="ORF">L9S41_11680</name>
</gene>
<feature type="domain" description="Flagellar protein FlgJ N-terminal" evidence="2">
    <location>
        <begin position="48"/>
        <end position="96"/>
    </location>
</feature>
<dbReference type="Pfam" id="PF10135">
    <property type="entry name" value="Rod-binding"/>
    <property type="match status" value="1"/>
</dbReference>
<accession>A0ABY5ZKS4</accession>
<evidence type="ECO:0000256" key="1">
    <source>
        <dbReference type="SAM" id="MobiDB-lite"/>
    </source>
</evidence>
<dbReference type="RefSeq" id="WP_260746698.1">
    <property type="nucleotide sequence ID" value="NZ_CP092109.1"/>
</dbReference>
<protein>
    <submittedName>
        <fullName evidence="3">Rod-binding protein</fullName>
    </submittedName>
</protein>
<feature type="region of interest" description="Disordered" evidence="1">
    <location>
        <begin position="1"/>
        <end position="26"/>
    </location>
</feature>
<evidence type="ECO:0000313" key="4">
    <source>
        <dbReference type="Proteomes" id="UP001060414"/>
    </source>
</evidence>
<dbReference type="EMBL" id="CP092109">
    <property type="protein sequence ID" value="UWZ78349.1"/>
    <property type="molecule type" value="Genomic_DNA"/>
</dbReference>
<sequence>MNTNIDPRLLLAPSLPQTADPAVKRKDPEKLRAACQDFEALFVHAMFKEMRKTIPQDGLLPRGMAEDSFQEMMDWELARQTSRSGSLGIAEALYRQLGGEEPPK</sequence>
<evidence type="ECO:0000313" key="3">
    <source>
        <dbReference type="EMBL" id="UWZ78349.1"/>
    </source>
</evidence>
<dbReference type="InterPro" id="IPR019301">
    <property type="entry name" value="Flagellar_prot_FlgJ_N"/>
</dbReference>
<dbReference type="Proteomes" id="UP001060414">
    <property type="component" value="Chromosome"/>
</dbReference>